<name>A0A0P1ICN9_9RHOB</name>
<dbReference type="EMBL" id="CYUD01000008">
    <property type="protein sequence ID" value="CUK05426.1"/>
    <property type="molecule type" value="Genomic_DNA"/>
</dbReference>
<organism evidence="2 3">
    <name type="scientific">Ruegeria denitrificans</name>
    <dbReference type="NCBI Taxonomy" id="1715692"/>
    <lineage>
        <taxon>Bacteria</taxon>
        <taxon>Pseudomonadati</taxon>
        <taxon>Pseudomonadota</taxon>
        <taxon>Alphaproteobacteria</taxon>
        <taxon>Rhodobacterales</taxon>
        <taxon>Roseobacteraceae</taxon>
        <taxon>Ruegeria</taxon>
    </lineage>
</organism>
<keyword evidence="1" id="KW-0732">Signal</keyword>
<dbReference type="AlphaFoldDB" id="A0A0P1ICN9"/>
<keyword evidence="3" id="KW-1185">Reference proteome</keyword>
<dbReference type="Proteomes" id="UP000051260">
    <property type="component" value="Unassembled WGS sequence"/>
</dbReference>
<dbReference type="RefSeq" id="WP_058282404.1">
    <property type="nucleotide sequence ID" value="NZ_CYUD01000008.1"/>
</dbReference>
<protein>
    <submittedName>
        <fullName evidence="2">Uncharacterized protein</fullName>
    </submittedName>
</protein>
<feature type="chain" id="PRO_5006065119" evidence="1">
    <location>
        <begin position="25"/>
        <end position="161"/>
    </location>
</feature>
<gene>
    <name evidence="2" type="ORF">RUE5091_02716</name>
</gene>
<feature type="signal peptide" evidence="1">
    <location>
        <begin position="1"/>
        <end position="24"/>
    </location>
</feature>
<accession>A0A0P1ICN9</accession>
<evidence type="ECO:0000313" key="2">
    <source>
        <dbReference type="EMBL" id="CUK05426.1"/>
    </source>
</evidence>
<reference evidence="3" key="1">
    <citation type="submission" date="2015-09" db="EMBL/GenBank/DDBJ databases">
        <authorList>
            <person name="Rodrigo-Torres L."/>
            <person name="Arahal D.R."/>
        </authorList>
    </citation>
    <scope>NUCLEOTIDE SEQUENCE [LARGE SCALE GENOMIC DNA]</scope>
    <source>
        <strain evidence="3">CECT 5091</strain>
    </source>
</reference>
<evidence type="ECO:0000256" key="1">
    <source>
        <dbReference type="SAM" id="SignalP"/>
    </source>
</evidence>
<evidence type="ECO:0000313" key="3">
    <source>
        <dbReference type="Proteomes" id="UP000051260"/>
    </source>
</evidence>
<dbReference type="OrthoDB" id="7862633at2"/>
<proteinExistence type="predicted"/>
<dbReference type="STRING" id="1715692.RUE5091_02716"/>
<sequence length="161" mass="16002">MHKFLTATAATVLTLGLSVGLAQAETYDAAAKGTGVNANQVYGISDGNAVVKTQTDYDSFEVAAGHPLEGATGTCFGAVLVNGAAVSGTGNCVFDTTSGEKAVMTWTATGLGADGALTGEWTVSGGSGNWASATGGGTFSSLTDPDTKKFVNTISGSFTIE</sequence>